<proteinExistence type="predicted"/>
<organism evidence="2 3">
    <name type="scientific">Candidatus Gottesmanbacteria bacterium RIFCSPLOWO2_01_FULL_43_11b</name>
    <dbReference type="NCBI Taxonomy" id="1798392"/>
    <lineage>
        <taxon>Bacteria</taxon>
        <taxon>Candidatus Gottesmaniibacteriota</taxon>
    </lineage>
</organism>
<feature type="transmembrane region" description="Helical" evidence="1">
    <location>
        <begin position="12"/>
        <end position="36"/>
    </location>
</feature>
<keyword evidence="1" id="KW-1133">Transmembrane helix</keyword>
<keyword evidence="1" id="KW-0472">Membrane</keyword>
<dbReference type="InterPro" id="IPR036259">
    <property type="entry name" value="MFS_trans_sf"/>
</dbReference>
<dbReference type="Pfam" id="PF07690">
    <property type="entry name" value="MFS_1"/>
    <property type="match status" value="1"/>
</dbReference>
<feature type="transmembrane region" description="Helical" evidence="1">
    <location>
        <begin position="42"/>
        <end position="59"/>
    </location>
</feature>
<feature type="transmembrane region" description="Helical" evidence="1">
    <location>
        <begin position="299"/>
        <end position="317"/>
    </location>
</feature>
<evidence type="ECO:0000313" key="3">
    <source>
        <dbReference type="Proteomes" id="UP000178759"/>
    </source>
</evidence>
<accession>A0A1F6AH70</accession>
<dbReference type="Gene3D" id="1.20.1250.20">
    <property type="entry name" value="MFS general substrate transporter like domains"/>
    <property type="match status" value="1"/>
</dbReference>
<protein>
    <recommendedName>
        <fullName evidence="4">Major facilitator superfamily (MFS) profile domain-containing protein</fullName>
    </recommendedName>
</protein>
<feature type="transmembrane region" description="Helical" evidence="1">
    <location>
        <begin position="372"/>
        <end position="388"/>
    </location>
</feature>
<dbReference type="Proteomes" id="UP000178759">
    <property type="component" value="Unassembled WGS sequence"/>
</dbReference>
<evidence type="ECO:0008006" key="4">
    <source>
        <dbReference type="Google" id="ProtNLM"/>
    </source>
</evidence>
<dbReference type="GO" id="GO:0022857">
    <property type="term" value="F:transmembrane transporter activity"/>
    <property type="evidence" value="ECO:0007669"/>
    <property type="project" value="InterPro"/>
</dbReference>
<feature type="transmembrane region" description="Helical" evidence="1">
    <location>
        <begin position="133"/>
        <end position="156"/>
    </location>
</feature>
<dbReference type="STRING" id="1798392.A3A79_01115"/>
<feature type="transmembrane region" description="Helical" evidence="1">
    <location>
        <begin position="247"/>
        <end position="269"/>
    </location>
</feature>
<dbReference type="EMBL" id="MFJV01000001">
    <property type="protein sequence ID" value="OGG23792.1"/>
    <property type="molecule type" value="Genomic_DNA"/>
</dbReference>
<evidence type="ECO:0000313" key="2">
    <source>
        <dbReference type="EMBL" id="OGG23792.1"/>
    </source>
</evidence>
<feature type="transmembrane region" description="Helical" evidence="1">
    <location>
        <begin position="214"/>
        <end position="241"/>
    </location>
</feature>
<dbReference type="InterPro" id="IPR011701">
    <property type="entry name" value="MFS"/>
</dbReference>
<evidence type="ECO:0000256" key="1">
    <source>
        <dbReference type="SAM" id="Phobius"/>
    </source>
</evidence>
<comment type="caution">
    <text evidence="2">The sequence shown here is derived from an EMBL/GenBank/DDBJ whole genome shotgun (WGS) entry which is preliminary data.</text>
</comment>
<keyword evidence="1" id="KW-0812">Transmembrane</keyword>
<feature type="transmembrane region" description="Helical" evidence="1">
    <location>
        <begin position="168"/>
        <end position="187"/>
    </location>
</feature>
<dbReference type="SUPFAM" id="SSF103473">
    <property type="entry name" value="MFS general substrate transporter"/>
    <property type="match status" value="1"/>
</dbReference>
<name>A0A1F6AH70_9BACT</name>
<feature type="transmembrane region" description="Helical" evidence="1">
    <location>
        <begin position="338"/>
        <end position="360"/>
    </location>
</feature>
<feature type="transmembrane region" description="Helical" evidence="1">
    <location>
        <begin position="71"/>
        <end position="89"/>
    </location>
</feature>
<reference evidence="2 3" key="1">
    <citation type="journal article" date="2016" name="Nat. Commun.">
        <title>Thousands of microbial genomes shed light on interconnected biogeochemical processes in an aquifer system.</title>
        <authorList>
            <person name="Anantharaman K."/>
            <person name="Brown C.T."/>
            <person name="Hug L.A."/>
            <person name="Sharon I."/>
            <person name="Castelle C.J."/>
            <person name="Probst A.J."/>
            <person name="Thomas B.C."/>
            <person name="Singh A."/>
            <person name="Wilkins M.J."/>
            <person name="Karaoz U."/>
            <person name="Brodie E.L."/>
            <person name="Williams K.H."/>
            <person name="Hubbard S.S."/>
            <person name="Banfield J.F."/>
        </authorList>
    </citation>
    <scope>NUCLEOTIDE SEQUENCE [LARGE SCALE GENOMIC DNA]</scope>
</reference>
<sequence>MRNLSNEERKLIIIQFLNFLSYALAGVFVSVFFFAHSDLKTTIFYNIVSFTSFAFFYGLSGITLRKISSGLMMKISFLASALYYFLLFFFKERSIAYLVPLGILGGFSGGNYWSAFNLNQYILTHSGRRAEYIGWNLALINFASALGPVLGGWIIAGIGQLSGSISTGYAILFLIVFTILTAAVILIEKLPSHDPPQFSYRHVIHHRRSTRWGLVLWQQGLMGFFDVALSTVSGILLYILLRGEAALGLALTVASALGAIGSIVSIAFLKRYRYGFWIGVIGTVIAVYSLGSFDTIFGGWVYILVLGMTAAFYVNALTLEVYRVLDASPGGWKNKYHLLLEQSVVISVFRVAGFILLYIFLQFGDEIAVTRLWLRVLPIIPILIGVLLHRSTKTARSAAMHPVPLADTKNLP</sequence>
<feature type="transmembrane region" description="Helical" evidence="1">
    <location>
        <begin position="276"/>
        <end position="293"/>
    </location>
</feature>
<gene>
    <name evidence="2" type="ORF">A3A79_01115</name>
</gene>
<dbReference type="AlphaFoldDB" id="A0A1F6AH70"/>
<feature type="transmembrane region" description="Helical" evidence="1">
    <location>
        <begin position="95"/>
        <end position="113"/>
    </location>
</feature>